<protein>
    <submittedName>
        <fullName evidence="1">Uncharacterized protein</fullName>
    </submittedName>
</protein>
<name>A0A7C8KSK5_9BACI</name>
<accession>A0A7C8KSK5</accession>
<organism evidence="1 2">
    <name type="scientific">Gracilibacillus oryzae</name>
    <dbReference type="NCBI Taxonomy" id="1672701"/>
    <lineage>
        <taxon>Bacteria</taxon>
        <taxon>Bacillati</taxon>
        <taxon>Bacillota</taxon>
        <taxon>Bacilli</taxon>
        <taxon>Bacillales</taxon>
        <taxon>Bacillaceae</taxon>
        <taxon>Gracilibacillus</taxon>
    </lineage>
</organism>
<reference evidence="1 2" key="1">
    <citation type="submission" date="2019-10" db="EMBL/GenBank/DDBJ databases">
        <title>Gracilibacillus sp. nov. isolated from rice seeds.</title>
        <authorList>
            <person name="He S."/>
        </authorList>
    </citation>
    <scope>NUCLEOTIDE SEQUENCE [LARGE SCALE GENOMIC DNA]</scope>
    <source>
        <strain evidence="1 2">TD8</strain>
    </source>
</reference>
<gene>
    <name evidence="1" type="ORF">F9U64_16275</name>
</gene>
<dbReference type="AlphaFoldDB" id="A0A7C8KSK5"/>
<evidence type="ECO:0000313" key="1">
    <source>
        <dbReference type="EMBL" id="KAB8128487.1"/>
    </source>
</evidence>
<proteinExistence type="predicted"/>
<comment type="caution">
    <text evidence="1">The sequence shown here is derived from an EMBL/GenBank/DDBJ whole genome shotgun (WGS) entry which is preliminary data.</text>
</comment>
<dbReference type="Proteomes" id="UP000480246">
    <property type="component" value="Unassembled WGS sequence"/>
</dbReference>
<keyword evidence="2" id="KW-1185">Reference proteome</keyword>
<dbReference type="EMBL" id="WEID01000082">
    <property type="protein sequence ID" value="KAB8128487.1"/>
    <property type="molecule type" value="Genomic_DNA"/>
</dbReference>
<sequence length="76" mass="8842">MRSLKKEVHPILIEKFVLEIAVAEKEIDEARQLMDDDCEYIGYREGLVDAYNNVLRSLNVGEDEVEHIMETINYGK</sequence>
<evidence type="ECO:0000313" key="2">
    <source>
        <dbReference type="Proteomes" id="UP000480246"/>
    </source>
</evidence>